<keyword evidence="1" id="KW-0472">Membrane</keyword>
<keyword evidence="1" id="KW-1133">Transmembrane helix</keyword>
<evidence type="ECO:0000313" key="3">
    <source>
        <dbReference type="Proteomes" id="UP000183926"/>
    </source>
</evidence>
<keyword evidence="1" id="KW-0812">Transmembrane</keyword>
<dbReference type="EMBL" id="FPBL01000011">
    <property type="protein sequence ID" value="SFU77035.1"/>
    <property type="molecule type" value="Genomic_DNA"/>
</dbReference>
<name>A0A1I7IVR8_9PROT</name>
<dbReference type="Proteomes" id="UP000183926">
    <property type="component" value="Unassembled WGS sequence"/>
</dbReference>
<dbReference type="AlphaFoldDB" id="A0A1I7IVR8"/>
<organism evidence="2 3">
    <name type="scientific">Nitrosomonas eutropha</name>
    <dbReference type="NCBI Taxonomy" id="916"/>
    <lineage>
        <taxon>Bacteria</taxon>
        <taxon>Pseudomonadati</taxon>
        <taxon>Pseudomonadota</taxon>
        <taxon>Betaproteobacteria</taxon>
        <taxon>Nitrosomonadales</taxon>
        <taxon>Nitrosomonadaceae</taxon>
        <taxon>Nitrosomonas</taxon>
    </lineage>
</organism>
<dbReference type="OrthoDB" id="8548326at2"/>
<feature type="transmembrane region" description="Helical" evidence="1">
    <location>
        <begin position="6"/>
        <end position="25"/>
    </location>
</feature>
<evidence type="ECO:0000313" key="2">
    <source>
        <dbReference type="EMBL" id="SFU77035.1"/>
    </source>
</evidence>
<gene>
    <name evidence="2" type="ORF">SAMN05216339_11145</name>
</gene>
<evidence type="ECO:0000256" key="1">
    <source>
        <dbReference type="SAM" id="Phobius"/>
    </source>
</evidence>
<dbReference type="RefSeq" id="WP_074929214.1">
    <property type="nucleotide sequence ID" value="NZ_FPBL01000011.1"/>
</dbReference>
<protein>
    <submittedName>
        <fullName evidence="2">Uncharacterized protein</fullName>
    </submittedName>
</protein>
<reference evidence="2 3" key="1">
    <citation type="submission" date="2016-10" db="EMBL/GenBank/DDBJ databases">
        <authorList>
            <person name="de Groot N.N."/>
        </authorList>
    </citation>
    <scope>NUCLEOTIDE SEQUENCE [LARGE SCALE GENOMIC DNA]</scope>
    <source>
        <strain evidence="2 3">Nm24</strain>
    </source>
</reference>
<proteinExistence type="predicted"/>
<feature type="transmembrane region" description="Helical" evidence="1">
    <location>
        <begin position="37"/>
        <end position="57"/>
    </location>
</feature>
<sequence length="64" mass="7598">MKNLFLLLQSLMIIFPIGVFFTYIIMDEGDQFTYEHYLMTTLSSLPFFLVLLIKYFISGFDDNK</sequence>
<accession>A0A1I7IVR8</accession>